<name>A0A3G2L761_9FLAO</name>
<keyword evidence="1" id="KW-0472">Membrane</keyword>
<keyword evidence="1" id="KW-0812">Transmembrane</keyword>
<dbReference type="KEGG" id="emar:D1013_11875"/>
<accession>A0A3G2L761</accession>
<keyword evidence="3" id="KW-1185">Reference proteome</keyword>
<dbReference type="SUPFAM" id="SSF53300">
    <property type="entry name" value="vWA-like"/>
    <property type="match status" value="1"/>
</dbReference>
<evidence type="ECO:0000313" key="2">
    <source>
        <dbReference type="EMBL" id="AYN68023.1"/>
    </source>
</evidence>
<organism evidence="2 3">
    <name type="scientific">Euzebyella marina</name>
    <dbReference type="NCBI Taxonomy" id="1761453"/>
    <lineage>
        <taxon>Bacteria</taxon>
        <taxon>Pseudomonadati</taxon>
        <taxon>Bacteroidota</taxon>
        <taxon>Flavobacteriia</taxon>
        <taxon>Flavobacteriales</taxon>
        <taxon>Flavobacteriaceae</taxon>
        <taxon>Euzebyella</taxon>
    </lineage>
</organism>
<dbReference type="EMBL" id="CP032050">
    <property type="protein sequence ID" value="AYN68023.1"/>
    <property type="molecule type" value="Genomic_DNA"/>
</dbReference>
<proteinExistence type="predicted"/>
<feature type="transmembrane region" description="Helical" evidence="1">
    <location>
        <begin position="6"/>
        <end position="24"/>
    </location>
</feature>
<dbReference type="RefSeq" id="WP_121849038.1">
    <property type="nucleotide sequence ID" value="NZ_CP032050.1"/>
</dbReference>
<dbReference type="PANTHER" id="PTHR37947">
    <property type="entry name" value="BLL2462 PROTEIN"/>
    <property type="match status" value="1"/>
</dbReference>
<protein>
    <submittedName>
        <fullName evidence="2">VWA domain-containing protein</fullName>
    </submittedName>
</protein>
<feature type="transmembrane region" description="Helical" evidence="1">
    <location>
        <begin position="36"/>
        <end position="54"/>
    </location>
</feature>
<dbReference type="InterPro" id="IPR036465">
    <property type="entry name" value="vWFA_dom_sf"/>
</dbReference>
<dbReference type="Proteomes" id="UP000276309">
    <property type="component" value="Chromosome"/>
</dbReference>
<dbReference type="Gene3D" id="3.40.50.410">
    <property type="entry name" value="von Willebrand factor, type A domain"/>
    <property type="match status" value="1"/>
</dbReference>
<evidence type="ECO:0000256" key="1">
    <source>
        <dbReference type="SAM" id="Phobius"/>
    </source>
</evidence>
<evidence type="ECO:0000313" key="3">
    <source>
        <dbReference type="Proteomes" id="UP000276309"/>
    </source>
</evidence>
<keyword evidence="1" id="KW-1133">Transmembrane helix</keyword>
<dbReference type="AlphaFoldDB" id="A0A3G2L761"/>
<dbReference type="OrthoDB" id="9763076at2"/>
<reference evidence="2 3" key="1">
    <citation type="submission" date="2018-08" db="EMBL/GenBank/DDBJ databases">
        <title>The reduced genetic potential of extracellular carbohydrate catabolism in Euzebyella marina RN62, a Flavobacteriia bacterium isolated from the hadal water.</title>
        <authorList>
            <person name="Xue C."/>
        </authorList>
    </citation>
    <scope>NUCLEOTIDE SEQUENCE [LARGE SCALE GENOMIC DNA]</scope>
    <source>
        <strain evidence="2 3">RN62</strain>
    </source>
</reference>
<dbReference type="PANTHER" id="PTHR37947:SF1">
    <property type="entry name" value="BLL2462 PROTEIN"/>
    <property type="match status" value="1"/>
</dbReference>
<sequence>MQIQTVLLIILAAVVALSIVLFQYYKDVKKRGRTGWLLSFLRFCSFFGLLLLIINPKMVKNEYSTRKTDLVVLTDNSSSVQKYRAQLENLLSQIESFNGLNDRFSIHQYGFDKSLNNLDSLTYEGDGTDINRAISEIEQLHSDSKVVTLLLTDGNQTSGQDYGFFKARNNFAINTIAVGDTTHYDDLAISQVNANRFAFLNNKFPIEIFADYTGSSEVNTQLTIQVNGRQVFRQSISFNRTKRSEAINTLIDARSVGLKNIKVSLTTLPNEKFVENNTREVGVEVIDEKTQIAIVSNWEHPDIGTLKKAIESNEQRSVSIYKTSDVGNWQEADLFILYQPDASYKPVYDLLQKNQSSVFTVTGSQTDWNFLNSIQNSFSKEGYDQTEDISPILNQGFSLFDLGDFSVEDYPPLRSTLGEIQIIANSQNVLTQSIKGVELDEPLLTVFENNQQRQAVLFGEDLWKWRMASFKRNQSFEDFDQLISKIILYLASNGARERLTLDYPSVFDGSNEARIYASYFDNAFIFNRNANIVLKVTNSASNTSVEIPFLLKDSNYEADLSNLSPGQYKFSVSVEGENLSKSGQFSILEFDIEKQFAATDYQKLSRLAMQNSGNLYFTDQVPKLLEELESNPQYVPTQTSNQNIVSLIDFRILLALIALTLAAEWFIRKYIGLI</sequence>
<gene>
    <name evidence="2" type="ORF">D1013_11875</name>
</gene>